<feature type="domain" description="Solute-binding protein family 5" evidence="2">
    <location>
        <begin position="87"/>
        <end position="462"/>
    </location>
</feature>
<evidence type="ECO:0000313" key="3">
    <source>
        <dbReference type="EMBL" id="HIZ66562.1"/>
    </source>
</evidence>
<dbReference type="GO" id="GO:0042597">
    <property type="term" value="C:periplasmic space"/>
    <property type="evidence" value="ECO:0007669"/>
    <property type="project" value="UniProtKB-ARBA"/>
</dbReference>
<proteinExistence type="predicted"/>
<reference evidence="3" key="2">
    <citation type="submission" date="2021-04" db="EMBL/GenBank/DDBJ databases">
        <authorList>
            <person name="Gilroy R."/>
        </authorList>
    </citation>
    <scope>NUCLEOTIDE SEQUENCE</scope>
    <source>
        <strain evidence="3">1068</strain>
    </source>
</reference>
<comment type="caution">
    <text evidence="3">The sequence shown here is derived from an EMBL/GenBank/DDBJ whole genome shotgun (WGS) entry which is preliminary data.</text>
</comment>
<dbReference type="PANTHER" id="PTHR30290">
    <property type="entry name" value="PERIPLASMIC BINDING COMPONENT OF ABC TRANSPORTER"/>
    <property type="match status" value="1"/>
</dbReference>
<organism evidence="3 4">
    <name type="scientific">Candidatus Blautia pullicola</name>
    <dbReference type="NCBI Taxonomy" id="2838498"/>
    <lineage>
        <taxon>Bacteria</taxon>
        <taxon>Bacillati</taxon>
        <taxon>Bacillota</taxon>
        <taxon>Clostridia</taxon>
        <taxon>Lachnospirales</taxon>
        <taxon>Lachnospiraceae</taxon>
        <taxon>Blautia</taxon>
    </lineage>
</organism>
<dbReference type="PANTHER" id="PTHR30290:SF81">
    <property type="entry name" value="OLIGOPEPTIDE-BINDING PROTEIN OPPA"/>
    <property type="match status" value="1"/>
</dbReference>
<dbReference type="CDD" id="cd08490">
    <property type="entry name" value="PBP2_NikA_DppA_OppA_like_3"/>
    <property type="match status" value="1"/>
</dbReference>
<evidence type="ECO:0000259" key="2">
    <source>
        <dbReference type="Pfam" id="PF00496"/>
    </source>
</evidence>
<accession>A0A9D2JU13</accession>
<dbReference type="GO" id="GO:0015833">
    <property type="term" value="P:peptide transport"/>
    <property type="evidence" value="ECO:0007669"/>
    <property type="project" value="TreeGrafter"/>
</dbReference>
<dbReference type="PROSITE" id="PS51257">
    <property type="entry name" value="PROKAR_LIPOPROTEIN"/>
    <property type="match status" value="1"/>
</dbReference>
<dbReference type="Pfam" id="PF00496">
    <property type="entry name" value="SBP_bac_5"/>
    <property type="match status" value="1"/>
</dbReference>
<dbReference type="InterPro" id="IPR000914">
    <property type="entry name" value="SBP_5_dom"/>
</dbReference>
<dbReference type="EMBL" id="DXBG01000273">
    <property type="protein sequence ID" value="HIZ66562.1"/>
    <property type="molecule type" value="Genomic_DNA"/>
</dbReference>
<dbReference type="PIRSF" id="PIRSF002741">
    <property type="entry name" value="MppA"/>
    <property type="match status" value="1"/>
</dbReference>
<dbReference type="InterPro" id="IPR030678">
    <property type="entry name" value="Peptide/Ni-bd"/>
</dbReference>
<dbReference type="GO" id="GO:1904680">
    <property type="term" value="F:peptide transmembrane transporter activity"/>
    <property type="evidence" value="ECO:0007669"/>
    <property type="project" value="TreeGrafter"/>
</dbReference>
<feature type="signal peptide" evidence="1">
    <location>
        <begin position="1"/>
        <end position="20"/>
    </location>
</feature>
<dbReference type="Gene3D" id="3.10.105.10">
    <property type="entry name" value="Dipeptide-binding Protein, Domain 3"/>
    <property type="match status" value="1"/>
</dbReference>
<keyword evidence="1" id="KW-0732">Signal</keyword>
<protein>
    <submittedName>
        <fullName evidence="3">ABC transporter substrate-binding protein</fullName>
    </submittedName>
</protein>
<dbReference type="Proteomes" id="UP000824056">
    <property type="component" value="Unassembled WGS sequence"/>
</dbReference>
<dbReference type="Gene3D" id="3.40.190.10">
    <property type="entry name" value="Periplasmic binding protein-like II"/>
    <property type="match status" value="1"/>
</dbReference>
<gene>
    <name evidence="3" type="ORF">H9809_11810</name>
</gene>
<reference evidence="3" key="1">
    <citation type="journal article" date="2021" name="PeerJ">
        <title>Extensive microbial diversity within the chicken gut microbiome revealed by metagenomics and culture.</title>
        <authorList>
            <person name="Gilroy R."/>
            <person name="Ravi A."/>
            <person name="Getino M."/>
            <person name="Pursley I."/>
            <person name="Horton D.L."/>
            <person name="Alikhan N.F."/>
            <person name="Baker D."/>
            <person name="Gharbi K."/>
            <person name="Hall N."/>
            <person name="Watson M."/>
            <person name="Adriaenssens E.M."/>
            <person name="Foster-Nyarko E."/>
            <person name="Jarju S."/>
            <person name="Secka A."/>
            <person name="Antonio M."/>
            <person name="Oren A."/>
            <person name="Chaudhuri R.R."/>
            <person name="La Ragione R."/>
            <person name="Hildebrand F."/>
            <person name="Pallen M.J."/>
        </authorList>
    </citation>
    <scope>NUCLEOTIDE SEQUENCE</scope>
    <source>
        <strain evidence="3">1068</strain>
    </source>
</reference>
<evidence type="ECO:0000313" key="4">
    <source>
        <dbReference type="Proteomes" id="UP000824056"/>
    </source>
</evidence>
<sequence length="553" mass="60879">MKMKKRILAMLLAATMAAGALSGCGSQGDSGADSGSNSAGGEGEHLNFGCYVYSTSFDPAAYQNAAWQGMRWGITEALYKFNDDATISPWLSDTYEVSEDHKTWTFHIRDGVKFSNGNPCDAQAVADSLTRLFNVCESTEYSSTPRQYVDMASIEADTEANTVTIVTNVAYADLRGPLCFPFYAIIDVEGDLTDADHSGGYTTSVVGTGPYKLDSFDELSKSGELLKNENYWDGEVPYDSVTMMFIEDDTTKAMAIESGDIDLTENVTTISDLEKLENHDDFYVSKKTGVRVGFALVNFQGILANDALRQAVFMAVDGQTLCDTTVGGMYNYGPGVLPDTLDYDSDKLTNPYAYNQEEAMKVLDENGIVDSDGDGIRELDGENVVLEFDTYKNRCLSDFAEGIQSQLAAVGIGCNVNVLDSDTLWMQMQEGDYDLTNGNWITVGTGDPEAFLLNWYGDGGNNFFTPDNTDATNYCSYDNEEFNKLYEQFVSSLDEQERKDLVVEMEQILINDCAVLVHGYYNSTMISNVSKVTGAEIPAFDYYWLTTDIKPAE</sequence>
<dbReference type="InterPro" id="IPR039424">
    <property type="entry name" value="SBP_5"/>
</dbReference>
<dbReference type="GO" id="GO:0043190">
    <property type="term" value="C:ATP-binding cassette (ABC) transporter complex"/>
    <property type="evidence" value="ECO:0007669"/>
    <property type="project" value="InterPro"/>
</dbReference>
<dbReference type="AlphaFoldDB" id="A0A9D2JU13"/>
<dbReference type="SUPFAM" id="SSF53850">
    <property type="entry name" value="Periplasmic binding protein-like II"/>
    <property type="match status" value="1"/>
</dbReference>
<evidence type="ECO:0000256" key="1">
    <source>
        <dbReference type="SAM" id="SignalP"/>
    </source>
</evidence>
<feature type="chain" id="PRO_5038975480" evidence="1">
    <location>
        <begin position="21"/>
        <end position="553"/>
    </location>
</feature>
<name>A0A9D2JU13_9FIRM</name>